<dbReference type="InterPro" id="IPR009091">
    <property type="entry name" value="RCC1/BLIP-II"/>
</dbReference>
<reference evidence="4" key="1">
    <citation type="submission" date="2023-10" db="EMBL/GenBank/DDBJ databases">
        <authorList>
            <person name="Chen Y."/>
            <person name="Shah S."/>
            <person name="Dougan E. K."/>
            <person name="Thang M."/>
            <person name="Chan C."/>
        </authorList>
    </citation>
    <scope>NUCLEOTIDE SEQUENCE [LARGE SCALE GENOMIC DNA]</scope>
</reference>
<sequence length="1120" mass="120335">EGDVFSWGRGFNGETGLFEQVESVPRFAPLVTKFRVVKVARHETSTVSCGDAHVLAVTDRQGAGQENQQCISWGSNTCGQLGIGCKSKPTYKPQLLDSIPSLIKEASAGWAHSVAVGTDGRVYSWGLNSHGQLGLGDVAPRLAPHLLHDLVGVHQVESAHAARTLTAFLTAEKRPLLCGQIPFGPSAKHNVEFHPRRPASRDPAGCVLAPVPLTIAAPDPSGVKSQLTQVMAYDRGVVAFARSAVHKAATGARSHNPTGGVRVHVNGLPYSPPGRTQSVDSMTTSVMLADYIPVKVRLKSSSPLCDFIVPGRIVDVDTLEFTTPPVVHSPLGSVVSQGITSAVEVRVSVDNGLTWSRAPERAAPQKSLQGKTKPIDHALQQGLQGLLGQSAAARQARDVHKAESALLWYSRWPEDGPTHAEPRCVPVAGGAELLLHVALPPQMPAEHLLARFVCTPLQSIGDPALEGGAPTRRAAAEMVNPDQDAVAKLPLAMPLKVPVVAWLDAGGQGVRVVSPPLDAENIRFYDYSVELSLDGRTFLPHALPLSVYDLSVTALEPSTGSLLEQTEVKVRCTGLVQSDIHWVQLDFPPELGWKRRQLPASLDLTTGEVSFTMPDLAAEARELADAAIKASRAEEEEEEAARRASGASGAEDAAAPAPAAADPYGGLVGVEVSVELSLNGQNFTHDGVTFTFHGPPEPVAEEEPPAEEVPAEPKAKGSKKKATQEEPKPATPVEPKPVPPPELKPSVSAAAVRADLTVKAVRSELDREKLREVPPFPFFGKPMCFQDEFAALQVTQDGRFCFSALTFDHNAPAPDKRQREGARSKEPARGSTSGGQQGAADLQQSPPPAPAKEQRVVTYEGVFQAAPDPEAWQAQLAAADPDKGKDRNKDTTMAGQRNSKESVSQKELRSSPQEHQVASVIGFATVRYEMEALTGTSRPISVERGEWRFAITVYPDFEPTGVTVLPIGSTGKPSAPGKMAPRKRQLPYVGPYGCRWEQHWGWDAAKAERARPRSVVLGPLARTPKKPPERPPPRRTVFGDPGGAQPDDGVSAALRRLELSASASAPQLRKPADAAQEDRWLSNGSLLDGPPRRTEAKKTQEEKEFYRQRERDLLWSGDVR</sequence>
<feature type="compositionally biased region" description="Basic and acidic residues" evidence="3">
    <location>
        <begin position="814"/>
        <end position="828"/>
    </location>
</feature>
<feature type="compositionally biased region" description="Low complexity" evidence="3">
    <location>
        <begin position="643"/>
        <end position="658"/>
    </location>
</feature>
<feature type="region of interest" description="Disordered" evidence="3">
    <location>
        <begin position="876"/>
        <end position="914"/>
    </location>
</feature>
<proteinExistence type="predicted"/>
<feature type="region of interest" description="Disordered" evidence="3">
    <location>
        <begin position="628"/>
        <end position="658"/>
    </location>
</feature>
<feature type="compositionally biased region" description="Acidic residues" evidence="3">
    <location>
        <begin position="699"/>
        <end position="710"/>
    </location>
</feature>
<comment type="caution">
    <text evidence="4">The sequence shown here is derived from an EMBL/GenBank/DDBJ whole genome shotgun (WGS) entry which is preliminary data.</text>
</comment>
<feature type="repeat" description="RCC1" evidence="2">
    <location>
        <begin position="120"/>
        <end position="172"/>
    </location>
</feature>
<keyword evidence="1" id="KW-0677">Repeat</keyword>
<dbReference type="EMBL" id="CAUYUJ010016083">
    <property type="protein sequence ID" value="CAK0861680.1"/>
    <property type="molecule type" value="Genomic_DNA"/>
</dbReference>
<accession>A0ABN9UP16</accession>
<feature type="compositionally biased region" description="Basic and acidic residues" evidence="3">
    <location>
        <begin position="898"/>
        <end position="909"/>
    </location>
</feature>
<dbReference type="Proteomes" id="UP001189429">
    <property type="component" value="Unassembled WGS sequence"/>
</dbReference>
<dbReference type="PANTHER" id="PTHR22870:SF408">
    <property type="entry name" value="OS09G0560450 PROTEIN"/>
    <property type="match status" value="1"/>
</dbReference>
<keyword evidence="5" id="KW-1185">Reference proteome</keyword>
<dbReference type="Gene3D" id="2.130.10.30">
    <property type="entry name" value="Regulator of chromosome condensation 1/beta-lactamase-inhibitor protein II"/>
    <property type="match status" value="1"/>
</dbReference>
<evidence type="ECO:0000313" key="4">
    <source>
        <dbReference type="EMBL" id="CAK0861680.1"/>
    </source>
</evidence>
<dbReference type="SUPFAM" id="SSF50985">
    <property type="entry name" value="RCC1/BLIP-II"/>
    <property type="match status" value="1"/>
</dbReference>
<feature type="repeat" description="RCC1" evidence="2">
    <location>
        <begin position="2"/>
        <end position="60"/>
    </location>
</feature>
<evidence type="ECO:0000313" key="5">
    <source>
        <dbReference type="Proteomes" id="UP001189429"/>
    </source>
</evidence>
<feature type="compositionally biased region" description="Pro residues" evidence="3">
    <location>
        <begin position="729"/>
        <end position="743"/>
    </location>
</feature>
<dbReference type="PROSITE" id="PS50012">
    <property type="entry name" value="RCC1_3"/>
    <property type="match status" value="3"/>
</dbReference>
<dbReference type="PANTHER" id="PTHR22870">
    <property type="entry name" value="REGULATOR OF CHROMOSOME CONDENSATION"/>
    <property type="match status" value="1"/>
</dbReference>
<dbReference type="InterPro" id="IPR051210">
    <property type="entry name" value="Ub_ligase/GEF_domain"/>
</dbReference>
<evidence type="ECO:0000256" key="1">
    <source>
        <dbReference type="ARBA" id="ARBA00022737"/>
    </source>
</evidence>
<protein>
    <submittedName>
        <fullName evidence="4">Uncharacterized protein</fullName>
    </submittedName>
</protein>
<feature type="non-terminal residue" evidence="4">
    <location>
        <position position="1"/>
    </location>
</feature>
<name>A0ABN9UP16_9DINO</name>
<dbReference type="InterPro" id="IPR000408">
    <property type="entry name" value="Reg_chr_condens"/>
</dbReference>
<gene>
    <name evidence="4" type="ORF">PCOR1329_LOCUS50281</name>
</gene>
<feature type="region of interest" description="Disordered" evidence="3">
    <location>
        <begin position="1007"/>
        <end position="1120"/>
    </location>
</feature>
<organism evidence="4 5">
    <name type="scientific">Prorocentrum cordatum</name>
    <dbReference type="NCBI Taxonomy" id="2364126"/>
    <lineage>
        <taxon>Eukaryota</taxon>
        <taxon>Sar</taxon>
        <taxon>Alveolata</taxon>
        <taxon>Dinophyceae</taxon>
        <taxon>Prorocentrales</taxon>
        <taxon>Prorocentraceae</taxon>
        <taxon>Prorocentrum</taxon>
    </lineage>
</organism>
<evidence type="ECO:0000256" key="3">
    <source>
        <dbReference type="SAM" id="MobiDB-lite"/>
    </source>
</evidence>
<feature type="compositionally biased region" description="Basic and acidic residues" evidence="3">
    <location>
        <begin position="1070"/>
        <end position="1080"/>
    </location>
</feature>
<feature type="region of interest" description="Disordered" evidence="3">
    <location>
        <begin position="807"/>
        <end position="855"/>
    </location>
</feature>
<evidence type="ECO:0000256" key="2">
    <source>
        <dbReference type="PROSITE-ProRule" id="PRU00235"/>
    </source>
</evidence>
<feature type="repeat" description="RCC1" evidence="2">
    <location>
        <begin position="68"/>
        <end position="119"/>
    </location>
</feature>
<feature type="compositionally biased region" description="Basic and acidic residues" evidence="3">
    <location>
        <begin position="1090"/>
        <end position="1120"/>
    </location>
</feature>
<feature type="compositionally biased region" description="Low complexity" evidence="3">
    <location>
        <begin position="1051"/>
        <end position="1065"/>
    </location>
</feature>
<dbReference type="Pfam" id="PF13540">
    <property type="entry name" value="RCC1_2"/>
    <property type="match status" value="1"/>
</dbReference>
<feature type="compositionally biased region" description="Basic and acidic residues" evidence="3">
    <location>
        <begin position="880"/>
        <end position="890"/>
    </location>
</feature>
<feature type="region of interest" description="Disordered" evidence="3">
    <location>
        <begin position="687"/>
        <end position="749"/>
    </location>
</feature>